<feature type="non-terminal residue" evidence="1">
    <location>
        <position position="29"/>
    </location>
</feature>
<evidence type="ECO:0000313" key="1">
    <source>
        <dbReference type="EMBL" id="GFH31504.1"/>
    </source>
</evidence>
<comment type="caution">
    <text evidence="1">The sequence shown here is derived from an EMBL/GenBank/DDBJ whole genome shotgun (WGS) entry which is preliminary data.</text>
</comment>
<name>A0A6A0AHK3_HAELA</name>
<reference evidence="1 2" key="1">
    <citation type="submission" date="2020-02" db="EMBL/GenBank/DDBJ databases">
        <title>Draft genome sequence of Haematococcus lacustris strain NIES-144.</title>
        <authorList>
            <person name="Morimoto D."/>
            <person name="Nakagawa S."/>
            <person name="Yoshida T."/>
            <person name="Sawayama S."/>
        </authorList>
    </citation>
    <scope>NUCLEOTIDE SEQUENCE [LARGE SCALE GENOMIC DNA]</scope>
    <source>
        <strain evidence="1 2">NIES-144</strain>
    </source>
</reference>
<feature type="non-terminal residue" evidence="1">
    <location>
        <position position="1"/>
    </location>
</feature>
<dbReference type="EMBL" id="BLLF01005680">
    <property type="protein sequence ID" value="GFH31504.1"/>
    <property type="molecule type" value="Genomic_DNA"/>
</dbReference>
<accession>A0A6A0AHK3</accession>
<gene>
    <name evidence="1" type="ORF">HaLaN_30564</name>
</gene>
<dbReference type="Proteomes" id="UP000485058">
    <property type="component" value="Unassembled WGS sequence"/>
</dbReference>
<protein>
    <submittedName>
        <fullName evidence="1">Uncharacterized protein</fullName>
    </submittedName>
</protein>
<evidence type="ECO:0000313" key="2">
    <source>
        <dbReference type="Proteomes" id="UP000485058"/>
    </source>
</evidence>
<sequence>GAADGSLAVWDVAAAAASAGASEGHDGAS</sequence>
<organism evidence="1 2">
    <name type="scientific">Haematococcus lacustris</name>
    <name type="common">Green alga</name>
    <name type="synonym">Haematococcus pluvialis</name>
    <dbReference type="NCBI Taxonomy" id="44745"/>
    <lineage>
        <taxon>Eukaryota</taxon>
        <taxon>Viridiplantae</taxon>
        <taxon>Chlorophyta</taxon>
        <taxon>core chlorophytes</taxon>
        <taxon>Chlorophyceae</taxon>
        <taxon>CS clade</taxon>
        <taxon>Chlamydomonadales</taxon>
        <taxon>Haematococcaceae</taxon>
        <taxon>Haematococcus</taxon>
    </lineage>
</organism>
<dbReference type="AlphaFoldDB" id="A0A6A0AHK3"/>
<proteinExistence type="predicted"/>
<keyword evidence="2" id="KW-1185">Reference proteome</keyword>